<dbReference type="PANTHER" id="PTHR33336">
    <property type="entry name" value="QUINOL MONOOXYGENASE YGIN-RELATED"/>
    <property type="match status" value="1"/>
</dbReference>
<dbReference type="AlphaFoldDB" id="A0A7G5EMI0"/>
<dbReference type="KEGG" id="cpis:HS961_21465"/>
<dbReference type="RefSeq" id="WP_182325463.1">
    <property type="nucleotide sequence ID" value="NZ_CP058554.1"/>
</dbReference>
<gene>
    <name evidence="2" type="ORF">HS961_21465</name>
</gene>
<proteinExistence type="predicted"/>
<dbReference type="SUPFAM" id="SSF54909">
    <property type="entry name" value="Dimeric alpha+beta barrel"/>
    <property type="match status" value="1"/>
</dbReference>
<dbReference type="Gene3D" id="3.30.70.100">
    <property type="match status" value="1"/>
</dbReference>
<dbReference type="PROSITE" id="PS51725">
    <property type="entry name" value="ABM"/>
    <property type="match status" value="1"/>
</dbReference>
<keyword evidence="3" id="KW-1185">Reference proteome</keyword>
<dbReference type="InterPro" id="IPR011008">
    <property type="entry name" value="Dimeric_a/b-barrel"/>
</dbReference>
<dbReference type="Proteomes" id="UP000515240">
    <property type="component" value="Chromosome"/>
</dbReference>
<name>A0A7G5EMI0_9BURK</name>
<dbReference type="Pfam" id="PF03992">
    <property type="entry name" value="ABM"/>
    <property type="match status" value="1"/>
</dbReference>
<keyword evidence="2" id="KW-0560">Oxidoreductase</keyword>
<reference evidence="2 3" key="1">
    <citation type="journal article" date="2020" name="G3 (Bethesda)">
        <title>CeMbio - The Caenorhabditis elegans Microbiome Resource.</title>
        <authorList>
            <person name="Dirksen P."/>
            <person name="Assie A."/>
            <person name="Zimmermann J."/>
            <person name="Zhang F."/>
            <person name="Tietje A.M."/>
            <person name="Marsh S.A."/>
            <person name="Felix M.A."/>
            <person name="Shapira M."/>
            <person name="Kaleta C."/>
            <person name="Schulenburg H."/>
            <person name="Samuel B."/>
        </authorList>
    </citation>
    <scope>NUCLEOTIDE SEQUENCE [LARGE SCALE GENOMIC DNA]</scope>
    <source>
        <strain evidence="2 3">BIGb0172</strain>
    </source>
</reference>
<dbReference type="PANTHER" id="PTHR33336:SF15">
    <property type="entry name" value="ABM DOMAIN-CONTAINING PROTEIN"/>
    <property type="match status" value="1"/>
</dbReference>
<dbReference type="GO" id="GO:0004497">
    <property type="term" value="F:monooxygenase activity"/>
    <property type="evidence" value="ECO:0007669"/>
    <property type="project" value="UniProtKB-KW"/>
</dbReference>
<dbReference type="EMBL" id="CP058554">
    <property type="protein sequence ID" value="QMV75205.1"/>
    <property type="molecule type" value="Genomic_DNA"/>
</dbReference>
<evidence type="ECO:0000313" key="2">
    <source>
        <dbReference type="EMBL" id="QMV75205.1"/>
    </source>
</evidence>
<dbReference type="InterPro" id="IPR050744">
    <property type="entry name" value="AI-2_Isomerase_LsrG"/>
</dbReference>
<accession>A0A7G5EMI0</accession>
<organism evidence="2 3">
    <name type="scientific">Comamonas piscis</name>
    <dbReference type="NCBI Taxonomy" id="1562974"/>
    <lineage>
        <taxon>Bacteria</taxon>
        <taxon>Pseudomonadati</taxon>
        <taxon>Pseudomonadota</taxon>
        <taxon>Betaproteobacteria</taxon>
        <taxon>Burkholderiales</taxon>
        <taxon>Comamonadaceae</taxon>
        <taxon>Comamonas</taxon>
    </lineage>
</organism>
<evidence type="ECO:0000259" key="1">
    <source>
        <dbReference type="PROSITE" id="PS51725"/>
    </source>
</evidence>
<feature type="domain" description="ABM" evidence="1">
    <location>
        <begin position="2"/>
        <end position="91"/>
    </location>
</feature>
<evidence type="ECO:0000313" key="3">
    <source>
        <dbReference type="Proteomes" id="UP000515240"/>
    </source>
</evidence>
<dbReference type="InterPro" id="IPR007138">
    <property type="entry name" value="ABM_dom"/>
</dbReference>
<keyword evidence="2" id="KW-0503">Monooxygenase</keyword>
<sequence length="99" mass="10854">MLLIVGTVRLPAANLERALPAMRAMVEASRAEAGCLEYGYAQDVLVPGLIHVKELWSDQAALDAHFASSHIQAWRAAWPVLEIGDRDLRVYEVGAPRST</sequence>
<protein>
    <submittedName>
        <fullName evidence="2">Antibiotic biosynthesis monooxygenase</fullName>
    </submittedName>
</protein>